<proteinExistence type="inferred from homology"/>
<keyword evidence="4" id="KW-0489">Methyltransferase</keyword>
<reference evidence="14 15" key="1">
    <citation type="submission" date="2014-04" db="EMBL/GenBank/DDBJ databases">
        <title>Evolutionary Origins and Diversification of the Mycorrhizal Mutualists.</title>
        <authorList>
            <consortium name="DOE Joint Genome Institute"/>
            <consortium name="Mycorrhizal Genomics Consortium"/>
            <person name="Kohler A."/>
            <person name="Kuo A."/>
            <person name="Nagy L.G."/>
            <person name="Floudas D."/>
            <person name="Copeland A."/>
            <person name="Barry K.W."/>
            <person name="Cichocki N."/>
            <person name="Veneault-Fourrey C."/>
            <person name="LaButti K."/>
            <person name="Lindquist E.A."/>
            <person name="Lipzen A."/>
            <person name="Lundell T."/>
            <person name="Morin E."/>
            <person name="Murat C."/>
            <person name="Riley R."/>
            <person name="Ohm R."/>
            <person name="Sun H."/>
            <person name="Tunlid A."/>
            <person name="Henrissat B."/>
            <person name="Grigoriev I.V."/>
            <person name="Hibbett D.S."/>
            <person name="Martin F."/>
        </authorList>
    </citation>
    <scope>NUCLEOTIDE SEQUENCE [LARGE SCALE GENOMIC DNA]</scope>
    <source>
        <strain evidence="14 15">Koide BX008</strain>
    </source>
</reference>
<dbReference type="InParanoid" id="A0A0C2SW63"/>
<keyword evidence="7" id="KW-0479">Metal-binding</keyword>
<evidence type="ECO:0000256" key="5">
    <source>
        <dbReference type="ARBA" id="ARBA00022679"/>
    </source>
</evidence>
<sequence>MSRRDTEDTLINESIHVDDLDPEQELKVTFYPPLYVQRRLWVLNFLRTGSIAQASRRIPRDQKVLDVGCGEGQLLSVLCQPAPWLRPPPPEILPLSPIDSIDSPALGDEVIWLHPTVVHGLDVSSEDLAFALREIAPIATEEPTCNSVFRSSYSTHTVRWDDLQVKVWKGGLQTINEEFVDIECIVSTEVIEHLPPDILPAFAPILLGVYHPHLLLITTPSYTFNARFLAPDAPKSSRQGFPDPTGRTDRIYRHDDHKFEWTVEEFETWCHAAAAEWGYEVTTSAVGKAMEKDPWGRDDHLGGASQAAAFRRLESTSNLERERKGREIASRLGFINDRHELLASYQHAAHPSSMKPKPLSVIGDAIKSRMEQFKVAFIRLEEIWFEHDIAIMCGGWIECLAEAADRSDHLRLNRSDGMRKERSTWTIELIGATQTPTVLWPTEEGMSEDVMAPDDWLPEEETSAEDSDWEEPTGHEGDVSWNEGKEDEGTEGQTSYGDWGFKPSLSPVHWSGAQEAWGSDTKASPEGTDSPTDGWEGDHSEDTS</sequence>
<dbReference type="FunCoup" id="A0A0C2SW63">
    <property type="interactions" value="182"/>
</dbReference>
<evidence type="ECO:0000256" key="9">
    <source>
        <dbReference type="ARBA" id="ARBA00022884"/>
    </source>
</evidence>
<dbReference type="PANTHER" id="PTHR21404">
    <property type="entry name" value="HEN1"/>
    <property type="match status" value="1"/>
</dbReference>
<evidence type="ECO:0000256" key="6">
    <source>
        <dbReference type="ARBA" id="ARBA00022691"/>
    </source>
</evidence>
<dbReference type="InterPro" id="IPR029063">
    <property type="entry name" value="SAM-dependent_MTases_sf"/>
</dbReference>
<dbReference type="GO" id="GO:0003723">
    <property type="term" value="F:RNA binding"/>
    <property type="evidence" value="ECO:0007669"/>
    <property type="project" value="UniProtKB-KW"/>
</dbReference>
<dbReference type="AlphaFoldDB" id="A0A0C2SW63"/>
<dbReference type="InterPro" id="IPR026610">
    <property type="entry name" value="Hen1"/>
</dbReference>
<keyword evidence="15" id="KW-1185">Reference proteome</keyword>
<organism evidence="14 15">
    <name type="scientific">Amanita muscaria (strain Koide BX008)</name>
    <dbReference type="NCBI Taxonomy" id="946122"/>
    <lineage>
        <taxon>Eukaryota</taxon>
        <taxon>Fungi</taxon>
        <taxon>Dikarya</taxon>
        <taxon>Basidiomycota</taxon>
        <taxon>Agaricomycotina</taxon>
        <taxon>Agaricomycetes</taxon>
        <taxon>Agaricomycetidae</taxon>
        <taxon>Agaricales</taxon>
        <taxon>Pluteineae</taxon>
        <taxon>Amanitaceae</taxon>
        <taxon>Amanita</taxon>
    </lineage>
</organism>
<dbReference type="GO" id="GO:0005634">
    <property type="term" value="C:nucleus"/>
    <property type="evidence" value="ECO:0007669"/>
    <property type="project" value="TreeGrafter"/>
</dbReference>
<dbReference type="GO" id="GO:0001510">
    <property type="term" value="P:RNA methylation"/>
    <property type="evidence" value="ECO:0007669"/>
    <property type="project" value="InterPro"/>
</dbReference>
<evidence type="ECO:0000313" key="15">
    <source>
        <dbReference type="Proteomes" id="UP000054549"/>
    </source>
</evidence>
<feature type="compositionally biased region" description="Acidic residues" evidence="13">
    <location>
        <begin position="458"/>
        <end position="471"/>
    </location>
</feature>
<evidence type="ECO:0000256" key="13">
    <source>
        <dbReference type="SAM" id="MobiDB-lite"/>
    </source>
</evidence>
<dbReference type="EC" id="2.1.1.386" evidence="11"/>
<gene>
    <name evidence="14" type="ORF">M378DRAFT_177366</name>
</gene>
<keyword evidence="5" id="KW-0808">Transferase</keyword>
<evidence type="ECO:0000256" key="3">
    <source>
        <dbReference type="ARBA" id="ARBA00021330"/>
    </source>
</evidence>
<evidence type="ECO:0000256" key="11">
    <source>
        <dbReference type="ARBA" id="ARBA00035025"/>
    </source>
</evidence>
<keyword evidence="6" id="KW-0949">S-adenosyl-L-methionine</keyword>
<dbReference type="PANTHER" id="PTHR21404:SF3">
    <property type="entry name" value="SMALL RNA 2'-O-METHYLTRANSFERASE"/>
    <property type="match status" value="1"/>
</dbReference>
<keyword evidence="10" id="KW-0943">RNA-mediated gene silencing</keyword>
<comment type="cofactor">
    <cofactor evidence="1">
        <name>Mg(2+)</name>
        <dbReference type="ChEBI" id="CHEBI:18420"/>
    </cofactor>
</comment>
<evidence type="ECO:0000256" key="12">
    <source>
        <dbReference type="ARBA" id="ARBA00048418"/>
    </source>
</evidence>
<evidence type="ECO:0000256" key="8">
    <source>
        <dbReference type="ARBA" id="ARBA00022842"/>
    </source>
</evidence>
<dbReference type="HOGENOM" id="CLU_032749_0_0_1"/>
<feature type="region of interest" description="Disordered" evidence="13">
    <location>
        <begin position="458"/>
        <end position="544"/>
    </location>
</feature>
<dbReference type="GO" id="GO:0090486">
    <property type="term" value="F:small RNA 2'-O-methyltransferase activity"/>
    <property type="evidence" value="ECO:0007669"/>
    <property type="project" value="UniProtKB-EC"/>
</dbReference>
<keyword evidence="8" id="KW-0460">Magnesium</keyword>
<accession>A0A0C2SW63</accession>
<dbReference type="Gene3D" id="3.40.50.150">
    <property type="entry name" value="Vaccinia Virus protein VP39"/>
    <property type="match status" value="1"/>
</dbReference>
<dbReference type="SUPFAM" id="SSF53335">
    <property type="entry name" value="S-adenosyl-L-methionine-dependent methyltransferases"/>
    <property type="match status" value="1"/>
</dbReference>
<comment type="catalytic activity">
    <reaction evidence="12">
        <text>small RNA 3'-end nucleotide + S-adenosyl-L-methionine = small RNA 3'-end 2'-O-methylnucleotide + S-adenosyl-L-homocysteine + H(+)</text>
        <dbReference type="Rhea" id="RHEA:37887"/>
        <dbReference type="Rhea" id="RHEA-COMP:10415"/>
        <dbReference type="Rhea" id="RHEA-COMP:10416"/>
        <dbReference type="ChEBI" id="CHEBI:15378"/>
        <dbReference type="ChEBI" id="CHEBI:57856"/>
        <dbReference type="ChEBI" id="CHEBI:59789"/>
        <dbReference type="ChEBI" id="CHEBI:74896"/>
        <dbReference type="ChEBI" id="CHEBI:74898"/>
        <dbReference type="EC" id="2.1.1.386"/>
    </reaction>
</comment>
<dbReference type="STRING" id="946122.A0A0C2SW63"/>
<dbReference type="GO" id="GO:0005737">
    <property type="term" value="C:cytoplasm"/>
    <property type="evidence" value="ECO:0007669"/>
    <property type="project" value="TreeGrafter"/>
</dbReference>
<name>A0A0C2SW63_AMAMK</name>
<dbReference type="GO" id="GO:0030422">
    <property type="term" value="P:siRNA processing"/>
    <property type="evidence" value="ECO:0007669"/>
    <property type="project" value="TreeGrafter"/>
</dbReference>
<evidence type="ECO:0000313" key="14">
    <source>
        <dbReference type="EMBL" id="KIL67695.1"/>
    </source>
</evidence>
<evidence type="ECO:0000256" key="1">
    <source>
        <dbReference type="ARBA" id="ARBA00001946"/>
    </source>
</evidence>
<keyword evidence="9" id="KW-0694">RNA-binding</keyword>
<dbReference type="GO" id="GO:0046872">
    <property type="term" value="F:metal ion binding"/>
    <property type="evidence" value="ECO:0007669"/>
    <property type="project" value="UniProtKB-KW"/>
</dbReference>
<dbReference type="Proteomes" id="UP000054549">
    <property type="component" value="Unassembled WGS sequence"/>
</dbReference>
<evidence type="ECO:0000256" key="10">
    <source>
        <dbReference type="ARBA" id="ARBA00023158"/>
    </source>
</evidence>
<evidence type="ECO:0000256" key="7">
    <source>
        <dbReference type="ARBA" id="ARBA00022723"/>
    </source>
</evidence>
<dbReference type="OrthoDB" id="2154311at2759"/>
<evidence type="ECO:0000256" key="4">
    <source>
        <dbReference type="ARBA" id="ARBA00022603"/>
    </source>
</evidence>
<protein>
    <recommendedName>
        <fullName evidence="3">Small RNA 2'-O-methyltransferase</fullName>
        <ecNumber evidence="11">2.1.1.386</ecNumber>
    </recommendedName>
</protein>
<dbReference type="EMBL" id="KN818231">
    <property type="protein sequence ID" value="KIL67695.1"/>
    <property type="molecule type" value="Genomic_DNA"/>
</dbReference>
<comment type="similarity">
    <text evidence="2">Belongs to the methyltransferase superfamily. HEN1 family.</text>
</comment>
<evidence type="ECO:0000256" key="2">
    <source>
        <dbReference type="ARBA" id="ARBA00009026"/>
    </source>
</evidence>